<protein>
    <submittedName>
        <fullName evidence="2">HAD family hydrolase</fullName>
    </submittedName>
</protein>
<accession>A0A5B9DBT1</accession>
<dbReference type="PRINTS" id="PR00413">
    <property type="entry name" value="HADHALOGNASE"/>
</dbReference>
<sequence length="204" mass="24308">MTQIKVIIFDLGGVLINFSFERAYQKWAELTNYEAKIFRSHFAYESEILYQFEKGLITAFEFYEYLTKEMNITWEFEQFKRGWIYTNIGINPKMVTLVGQLRERFKIYALSNINELHAQDIKQRFPQLFSSFESTFFSHELHARKPELEIYQKTLASLNLEPYQVMFIDDLEKNVIEAEKLGVIGIWMQSSIQIKNELKKRGIL</sequence>
<dbReference type="KEGG" id="psyt:DSAG12_02559"/>
<dbReference type="Gene3D" id="3.40.50.1000">
    <property type="entry name" value="HAD superfamily/HAD-like"/>
    <property type="match status" value="1"/>
</dbReference>
<evidence type="ECO:0000313" key="2">
    <source>
        <dbReference type="EMBL" id="QEE16729.2"/>
    </source>
</evidence>
<keyword evidence="3" id="KW-1185">Reference proteome</keyword>
<dbReference type="InterPro" id="IPR036412">
    <property type="entry name" value="HAD-like_sf"/>
</dbReference>
<dbReference type="SFLD" id="SFLDG01129">
    <property type="entry name" value="C1.5:_HAD__Beta-PGM__Phosphata"/>
    <property type="match status" value="1"/>
</dbReference>
<reference evidence="2 3" key="2">
    <citation type="journal article" date="2024" name="Int. J. Syst. Evol. Microbiol.">
        <title>Promethearchaeum syntrophicum gen. nov., sp. nov., an anaerobic, obligately syntrophic archaeon, the first isolate of the lineage 'Asgard' archaea, and proposal of the new archaeal phylum Promethearchaeota phyl. nov. and kingdom Promethearchaeati regn. nov.</title>
        <authorList>
            <person name="Imachi H."/>
            <person name="Nobu M.K."/>
            <person name="Kato S."/>
            <person name="Takaki Y."/>
            <person name="Miyazaki M."/>
            <person name="Miyata M."/>
            <person name="Ogawara M."/>
            <person name="Saito Y."/>
            <person name="Sakai S."/>
            <person name="Tahara Y.O."/>
            <person name="Takano Y."/>
            <person name="Tasumi E."/>
            <person name="Uematsu K."/>
            <person name="Yoshimura T."/>
            <person name="Itoh T."/>
            <person name="Ohkuma M."/>
            <person name="Takai K."/>
        </authorList>
    </citation>
    <scope>NUCLEOTIDE SEQUENCE [LARGE SCALE GENOMIC DNA]</scope>
    <source>
        <strain evidence="2 3">MK-D1</strain>
    </source>
</reference>
<proteinExistence type="inferred from homology"/>
<dbReference type="Proteomes" id="UP000321408">
    <property type="component" value="Chromosome"/>
</dbReference>
<name>A0A5B9DBT1_9ARCH</name>
<evidence type="ECO:0000256" key="1">
    <source>
        <dbReference type="ARBA" id="ARBA00007958"/>
    </source>
</evidence>
<dbReference type="EMBL" id="CP042905">
    <property type="protein sequence ID" value="QEE16729.2"/>
    <property type="molecule type" value="Genomic_DNA"/>
</dbReference>
<gene>
    <name evidence="2" type="ORF">DSAG12_02559</name>
</gene>
<dbReference type="InterPro" id="IPR006439">
    <property type="entry name" value="HAD-SF_hydro_IA"/>
</dbReference>
<organism evidence="2 3">
    <name type="scientific">Promethearchaeum syntrophicum</name>
    <dbReference type="NCBI Taxonomy" id="2594042"/>
    <lineage>
        <taxon>Archaea</taxon>
        <taxon>Promethearchaeati</taxon>
        <taxon>Promethearchaeota</taxon>
        <taxon>Promethearchaeia</taxon>
        <taxon>Promethearchaeales</taxon>
        <taxon>Promethearchaeaceae</taxon>
        <taxon>Promethearchaeum</taxon>
    </lineage>
</organism>
<evidence type="ECO:0000313" key="3">
    <source>
        <dbReference type="Proteomes" id="UP000321408"/>
    </source>
</evidence>
<dbReference type="Pfam" id="PF00702">
    <property type="entry name" value="Hydrolase"/>
    <property type="match status" value="1"/>
</dbReference>
<dbReference type="NCBIfam" id="TIGR01509">
    <property type="entry name" value="HAD-SF-IA-v3"/>
    <property type="match status" value="1"/>
</dbReference>
<dbReference type="SUPFAM" id="SSF56784">
    <property type="entry name" value="HAD-like"/>
    <property type="match status" value="1"/>
</dbReference>
<dbReference type="AlphaFoldDB" id="A0A5B9DBT1"/>
<dbReference type="InterPro" id="IPR023198">
    <property type="entry name" value="PGP-like_dom2"/>
</dbReference>
<dbReference type="Gene3D" id="1.10.150.240">
    <property type="entry name" value="Putative phosphatase, domain 2"/>
    <property type="match status" value="1"/>
</dbReference>
<dbReference type="PANTHER" id="PTHR43611">
    <property type="entry name" value="ALPHA-D-GLUCOSE 1-PHOSPHATE PHOSPHATASE"/>
    <property type="match status" value="1"/>
</dbReference>
<dbReference type="InterPro" id="IPR023214">
    <property type="entry name" value="HAD_sf"/>
</dbReference>
<reference evidence="2 3" key="1">
    <citation type="journal article" date="2020" name="Nature">
        <title>Isolation of an archaeon at the prokaryote-eukaryote interface.</title>
        <authorList>
            <person name="Imachi H."/>
            <person name="Nobu M.K."/>
            <person name="Nakahara N."/>
            <person name="Morono Y."/>
            <person name="Ogawara M."/>
            <person name="Takaki Y."/>
            <person name="Takano Y."/>
            <person name="Uematsu K."/>
            <person name="Ikuta T."/>
            <person name="Ito M."/>
            <person name="Matsui Y."/>
            <person name="Miyazaki M."/>
            <person name="Murata K."/>
            <person name="Saito Y."/>
            <person name="Sakai S."/>
            <person name="Song C."/>
            <person name="Tasumi E."/>
            <person name="Yamanaka Y."/>
            <person name="Yamaguchi T."/>
            <person name="Kamagata Y."/>
            <person name="Tamaki H."/>
            <person name="Takai K."/>
        </authorList>
    </citation>
    <scope>NUCLEOTIDE SEQUENCE [LARGE SCALE GENOMIC DNA]</scope>
    <source>
        <strain evidence="2 3">MK-D1</strain>
    </source>
</reference>
<dbReference type="SFLD" id="SFLDS00003">
    <property type="entry name" value="Haloacid_Dehalogenase"/>
    <property type="match status" value="1"/>
</dbReference>
<comment type="similarity">
    <text evidence="1">Belongs to the HAD-like hydrolase superfamily.</text>
</comment>
<dbReference type="PANTHER" id="PTHR43611:SF3">
    <property type="entry name" value="FLAVIN MONONUCLEOTIDE HYDROLASE 1, CHLOROPLATIC"/>
    <property type="match status" value="1"/>
</dbReference>
<keyword evidence="2" id="KW-0378">Hydrolase</keyword>
<dbReference type="CDD" id="cd02603">
    <property type="entry name" value="HAD_sEH-N_like"/>
    <property type="match status" value="1"/>
</dbReference>